<accession>K2JBI1</accession>
<organism evidence="1 2">
    <name type="scientific">Oceanibaculum indicum P24</name>
    <dbReference type="NCBI Taxonomy" id="1207063"/>
    <lineage>
        <taxon>Bacteria</taxon>
        <taxon>Pseudomonadati</taxon>
        <taxon>Pseudomonadota</taxon>
        <taxon>Alphaproteobacteria</taxon>
        <taxon>Rhodospirillales</taxon>
        <taxon>Oceanibaculaceae</taxon>
        <taxon>Oceanibaculum</taxon>
    </lineage>
</organism>
<dbReference type="EMBL" id="AMRL01000019">
    <property type="protein sequence ID" value="EKE72483.1"/>
    <property type="molecule type" value="Genomic_DNA"/>
</dbReference>
<protein>
    <submittedName>
        <fullName evidence="1">Uncharacterized protein</fullName>
    </submittedName>
</protein>
<dbReference type="RefSeq" id="WP_008945362.1">
    <property type="nucleotide sequence ID" value="NZ_AMRL01000019.1"/>
</dbReference>
<dbReference type="Proteomes" id="UP000006746">
    <property type="component" value="Unassembled WGS sequence"/>
</dbReference>
<evidence type="ECO:0000313" key="1">
    <source>
        <dbReference type="EMBL" id="EKE72483.1"/>
    </source>
</evidence>
<dbReference type="STRING" id="1207063.P24_13788"/>
<comment type="caution">
    <text evidence="1">The sequence shown here is derived from an EMBL/GenBank/DDBJ whole genome shotgun (WGS) entry which is preliminary data.</text>
</comment>
<keyword evidence="2" id="KW-1185">Reference proteome</keyword>
<sequence length="211" mass="22612">MTILTFPTLTRVPQQAEWWLQRRTQDFASPLTGSVQTQELPGSYWRASLSWPPLQEADWRTLTGFLSALRGRAGRFFYGPPHARAPRIMPAYTTPLVMGGGQSGTSLSADGFGASQTIFHAGDFVSYDTPGGRRMLHMVTADCASSGGGVVAIPIEPAIREAPADNAPLRFGQPGAPLGCVMRLTDDAAARVSVGLARIGSMALEFEESLT</sequence>
<dbReference type="eggNOG" id="ENOG50333XC">
    <property type="taxonomic scope" value="Bacteria"/>
</dbReference>
<evidence type="ECO:0000313" key="2">
    <source>
        <dbReference type="Proteomes" id="UP000006746"/>
    </source>
</evidence>
<proteinExistence type="predicted"/>
<name>K2JBI1_9PROT</name>
<dbReference type="AlphaFoldDB" id="K2JBI1"/>
<reference evidence="1 2" key="1">
    <citation type="journal article" date="2012" name="J. Bacteriol.">
        <title>Genome Sequence of Oceanibaculum indicum Type Strain P24.</title>
        <authorList>
            <person name="Lai Q."/>
            <person name="Shao Z."/>
        </authorList>
    </citation>
    <scope>NUCLEOTIDE SEQUENCE [LARGE SCALE GENOMIC DNA]</scope>
    <source>
        <strain evidence="1 2">P24</strain>
    </source>
</reference>
<gene>
    <name evidence="1" type="ORF">P24_13788</name>
</gene>